<name>A0A1Y2LTY5_EPING</name>
<dbReference type="AlphaFoldDB" id="A0A1Y2LTY5"/>
<accession>A0A1Y2LTY5</accession>
<sequence length="227" mass="24727">MAAKYSRRPSHLSEPLSPSLIPELALLPAPLPTASVPCGQLVAPSSKHTPSTLTDRDFDDAGTRWYKDVIFLSRTTGAFQESFGGTHLVEKGLAPDQEVGTIEAEEQRVRMLKDPESSLKKLWAEDDAAREWIRAHGENAGFVTAVRAVSNASYKRARLVDTGLKNWEVVREVGGDGKKGGRRDSGLDVKPTNSKMDVVGVVVRRIVMEGDDVGLGGELGAEYWREG</sequence>
<dbReference type="Proteomes" id="UP000193240">
    <property type="component" value="Unassembled WGS sequence"/>
</dbReference>
<dbReference type="InParanoid" id="A0A1Y2LTY5"/>
<organism evidence="1 2">
    <name type="scientific">Epicoccum nigrum</name>
    <name type="common">Soil fungus</name>
    <name type="synonym">Epicoccum purpurascens</name>
    <dbReference type="NCBI Taxonomy" id="105696"/>
    <lineage>
        <taxon>Eukaryota</taxon>
        <taxon>Fungi</taxon>
        <taxon>Dikarya</taxon>
        <taxon>Ascomycota</taxon>
        <taxon>Pezizomycotina</taxon>
        <taxon>Dothideomycetes</taxon>
        <taxon>Pleosporomycetidae</taxon>
        <taxon>Pleosporales</taxon>
        <taxon>Pleosporineae</taxon>
        <taxon>Didymellaceae</taxon>
        <taxon>Epicoccum</taxon>
    </lineage>
</organism>
<evidence type="ECO:0000313" key="1">
    <source>
        <dbReference type="EMBL" id="OSS46687.1"/>
    </source>
</evidence>
<dbReference type="OrthoDB" id="3920403at2759"/>
<reference evidence="1 2" key="1">
    <citation type="journal article" date="2017" name="Genome Announc.">
        <title>Genome sequence of the saprophytic ascomycete Epicoccum nigrum ICMP 19927 strain isolated from New Zealand.</title>
        <authorList>
            <person name="Fokin M."/>
            <person name="Fleetwood D."/>
            <person name="Weir B.S."/>
            <person name="Villas-Boas S.G."/>
        </authorList>
    </citation>
    <scope>NUCLEOTIDE SEQUENCE [LARGE SCALE GENOMIC DNA]</scope>
    <source>
        <strain evidence="1 2">ICMP 19927</strain>
    </source>
</reference>
<gene>
    <name evidence="1" type="ORF">B5807_08983</name>
</gene>
<proteinExistence type="predicted"/>
<evidence type="ECO:0000313" key="2">
    <source>
        <dbReference type="Proteomes" id="UP000193240"/>
    </source>
</evidence>
<dbReference type="OMA" id="DDIGTRW"/>
<protein>
    <submittedName>
        <fullName evidence="1">Uncharacterized protein</fullName>
    </submittedName>
</protein>
<keyword evidence="2" id="KW-1185">Reference proteome</keyword>
<dbReference type="EMBL" id="KZ107850">
    <property type="protein sequence ID" value="OSS46687.1"/>
    <property type="molecule type" value="Genomic_DNA"/>
</dbReference>